<evidence type="ECO:0000256" key="1">
    <source>
        <dbReference type="SAM" id="Coils"/>
    </source>
</evidence>
<accession>A0ABR4LPW2</accession>
<dbReference type="GeneID" id="98148195"/>
<dbReference type="Proteomes" id="UP001610432">
    <property type="component" value="Unassembled WGS sequence"/>
</dbReference>
<feature type="region of interest" description="Disordered" evidence="2">
    <location>
        <begin position="1084"/>
        <end position="1116"/>
    </location>
</feature>
<name>A0ABR4LPW2_9EURO</name>
<feature type="coiled-coil region" evidence="1">
    <location>
        <begin position="773"/>
        <end position="927"/>
    </location>
</feature>
<feature type="compositionally biased region" description="Polar residues" evidence="2">
    <location>
        <begin position="161"/>
        <end position="175"/>
    </location>
</feature>
<gene>
    <name evidence="3" type="ORF">BJX67DRAFT_381980</name>
</gene>
<sequence>MENNDASAVSTEGPPPDPGFDGNGYDCNEELLLLQIMDTTNQAASPNLEAVLDDRQGLDWPSGQRQQSPLLMERPQSSGIDTTAFSFAKPVQNSKPFSLQLTSRTCSSATVSQEGSGKNGLLACDKPNGEQNNQARSTASPGPAIIGLSGCVHNEEKSPAPSEQMQHSHSRNTLSAGAENRTRSDSRNAAECQKSQTQLPGANPERNRQGLPFGYGMQEGAESLITSHTNEDSPTHELKNGEKTHERIRSPENPGREGDILPELRSPHNQSRVVKRHPSDKRRATTRVSRVLSDQNLQIPEEVLFQQLISRMKAREESEAAASHLRKEMEASLSILQEENKTLRDEVQKIRSKLRQRTTEARSYKSQTDSWRSKLAKIKNFLNELGADYQNLRGEAIHLKATRKSLDKERKDIAENLEDVKARLLEVSQASCDRRGRLLESEGLIGSLRQELKYAQERAQYSQDQLADEKKRSHLLELYIQNCSRAQGKKLDLIQAGQLEMKKKVESAFEATTKNCKSSHTIISDAIEKNVDELLSLVRGTVESILHDKMDVPQIKETLCAFELRMDSAAHQIAKDVEKNVCVTDKALEGVKAQLQLFRDSVSDGSALLTQLSTSRDQCTNLQIKINETFPAFENLDLSIQRLRERQTDLGQRMERLGTDISEVKLPERFGEDYVHISEKLRLENEIQQLSLKLKLKDEELETQRLDSIQNHDRLLEMNAQAHQAEMKATKFESHTVDLQAQLEASQTKAREELDREIGRCRDLCKAEFDQQLHELALEKTTIEVDKRRLNEQLAGTQSRMAEIEDATRKQRKDLESLLAEREKRIRDLEASRTEYASRFAKQEAEVVKLREQEAALESQQLSLQNELSEANRRSNGFENELTRAIAEKQRQLQALQDSFSSLQSDFQKKEDEWKALNKELEDANTARTDLETGKSKAKAEFHALLRRVQGSESTVEEVKEMLHRLDIAQFEEPLSESLARLEASMQSANASQAITIVQDPTRDESSRVDHGTQTFEDMAQIGTETREPIPPVHRGGGLSPSGQAGAIVPFSSILQELSPAHDPIVGNEQFDITYMLTQTPERNASAEELTVPARPEKDTPFADIVPQSRADKPNEPRLNRAASMLWAASDCTQEQTGYKAAVDRAATGINESVTGRRVSVETRKLTAEADSLQVPDSQENNAQPNTREVSLGGDKPARTNRWTYSKRQRETSTKQQDTIQLEISSQIEGQQAGGETGKSKKARVSSTPPNSLAQARAGPELYDRRKSPTSPKYKKVRAKDTRYIPSSM</sequence>
<feature type="region of interest" description="Disordered" evidence="2">
    <location>
        <begin position="109"/>
        <end position="215"/>
    </location>
</feature>
<reference evidence="3 4" key="1">
    <citation type="submission" date="2024-07" db="EMBL/GenBank/DDBJ databases">
        <title>Section-level genome sequencing and comparative genomics of Aspergillus sections Usti and Cavernicolus.</title>
        <authorList>
            <consortium name="Lawrence Berkeley National Laboratory"/>
            <person name="Nybo J.L."/>
            <person name="Vesth T.C."/>
            <person name="Theobald S."/>
            <person name="Frisvad J.C."/>
            <person name="Larsen T.O."/>
            <person name="Kjaerboelling I."/>
            <person name="Rothschild-Mancinelli K."/>
            <person name="Lyhne E.K."/>
            <person name="Kogle M.E."/>
            <person name="Barry K."/>
            <person name="Clum A."/>
            <person name="Na H."/>
            <person name="Ledsgaard L."/>
            <person name="Lin J."/>
            <person name="Lipzen A."/>
            <person name="Kuo A."/>
            <person name="Riley R."/>
            <person name="Mondo S."/>
            <person name="Labutti K."/>
            <person name="Haridas S."/>
            <person name="Pangalinan J."/>
            <person name="Salamov A.A."/>
            <person name="Simmons B.A."/>
            <person name="Magnuson J.K."/>
            <person name="Chen J."/>
            <person name="Drula E."/>
            <person name="Henrissat B."/>
            <person name="Wiebenga A."/>
            <person name="Lubbers R.J."/>
            <person name="Gomes A.C."/>
            <person name="Macurrencykelacurrency M.R."/>
            <person name="Stajich J."/>
            <person name="Grigoriev I.V."/>
            <person name="Mortensen U.H."/>
            <person name="De Vries R.P."/>
            <person name="Baker S.E."/>
            <person name="Andersen M.R."/>
        </authorList>
    </citation>
    <scope>NUCLEOTIDE SEQUENCE [LARGE SCALE GENOMIC DNA]</scope>
    <source>
        <strain evidence="3 4">CBS 449.75</strain>
    </source>
</reference>
<dbReference type="EMBL" id="JBFXLQ010000025">
    <property type="protein sequence ID" value="KAL2866462.1"/>
    <property type="molecule type" value="Genomic_DNA"/>
</dbReference>
<dbReference type="Gene3D" id="1.10.287.1490">
    <property type="match status" value="1"/>
</dbReference>
<keyword evidence="4" id="KW-1185">Reference proteome</keyword>
<feature type="region of interest" description="Disordered" evidence="2">
    <location>
        <begin position="1167"/>
        <end position="1289"/>
    </location>
</feature>
<protein>
    <recommendedName>
        <fullName evidence="5">Rootletin</fullName>
    </recommendedName>
</protein>
<feature type="region of interest" description="Disordered" evidence="2">
    <location>
        <begin position="55"/>
        <end position="82"/>
    </location>
</feature>
<evidence type="ECO:0000256" key="2">
    <source>
        <dbReference type="SAM" id="MobiDB-lite"/>
    </source>
</evidence>
<dbReference type="RefSeq" id="XP_070885441.1">
    <property type="nucleotide sequence ID" value="XM_071033123.1"/>
</dbReference>
<evidence type="ECO:0000313" key="4">
    <source>
        <dbReference type="Proteomes" id="UP001610432"/>
    </source>
</evidence>
<feature type="region of interest" description="Disordered" evidence="2">
    <location>
        <begin position="1"/>
        <end position="25"/>
    </location>
</feature>
<feature type="compositionally biased region" description="Basic and acidic residues" evidence="2">
    <location>
        <begin position="229"/>
        <end position="259"/>
    </location>
</feature>
<feature type="coiled-coil region" evidence="1">
    <location>
        <begin position="389"/>
        <end position="423"/>
    </location>
</feature>
<comment type="caution">
    <text evidence="3">The sequence shown here is derived from an EMBL/GenBank/DDBJ whole genome shotgun (WGS) entry which is preliminary data.</text>
</comment>
<evidence type="ECO:0008006" key="5">
    <source>
        <dbReference type="Google" id="ProtNLM"/>
    </source>
</evidence>
<feature type="compositionally biased region" description="Polar residues" evidence="2">
    <location>
        <begin position="1245"/>
        <end position="1254"/>
    </location>
</feature>
<proteinExistence type="predicted"/>
<feature type="compositionally biased region" description="Polar residues" evidence="2">
    <location>
        <begin position="129"/>
        <end position="140"/>
    </location>
</feature>
<organism evidence="3 4">
    <name type="scientific">Aspergillus lucknowensis</name>
    <dbReference type="NCBI Taxonomy" id="176173"/>
    <lineage>
        <taxon>Eukaryota</taxon>
        <taxon>Fungi</taxon>
        <taxon>Dikarya</taxon>
        <taxon>Ascomycota</taxon>
        <taxon>Pezizomycotina</taxon>
        <taxon>Eurotiomycetes</taxon>
        <taxon>Eurotiomycetidae</taxon>
        <taxon>Eurotiales</taxon>
        <taxon>Aspergillaceae</taxon>
        <taxon>Aspergillus</taxon>
        <taxon>Aspergillus subgen. Nidulantes</taxon>
    </lineage>
</organism>
<feature type="compositionally biased region" description="Polar residues" evidence="2">
    <location>
        <begin position="1175"/>
        <end position="1189"/>
    </location>
</feature>
<feature type="compositionally biased region" description="Polar residues" evidence="2">
    <location>
        <begin position="1214"/>
        <end position="1230"/>
    </location>
</feature>
<feature type="region of interest" description="Disordered" evidence="2">
    <location>
        <begin position="227"/>
        <end position="288"/>
    </location>
</feature>
<feature type="coiled-coil region" evidence="1">
    <location>
        <begin position="326"/>
        <end position="360"/>
    </location>
</feature>
<feature type="compositionally biased region" description="Polar residues" evidence="2">
    <location>
        <begin position="1"/>
        <end position="10"/>
    </location>
</feature>
<keyword evidence="1" id="KW-0175">Coiled coil</keyword>
<feature type="compositionally biased region" description="Polar residues" evidence="2">
    <location>
        <begin position="63"/>
        <end position="82"/>
    </location>
</feature>
<evidence type="ECO:0000313" key="3">
    <source>
        <dbReference type="EMBL" id="KAL2866462.1"/>
    </source>
</evidence>